<dbReference type="AlphaFoldDB" id="A0A7J7YCD1"/>
<feature type="compositionally biased region" description="Acidic residues" evidence="13">
    <location>
        <begin position="239"/>
        <end position="249"/>
    </location>
</feature>
<keyword evidence="6" id="KW-0832">Ubl conjugation</keyword>
<dbReference type="GO" id="GO:0000122">
    <property type="term" value="P:negative regulation of transcription by RNA polymerase II"/>
    <property type="evidence" value="ECO:0007669"/>
    <property type="project" value="TreeGrafter"/>
</dbReference>
<evidence type="ECO:0000256" key="13">
    <source>
        <dbReference type="SAM" id="MobiDB-lite"/>
    </source>
</evidence>
<name>A0A7J7YCD1_MYOMY</name>
<comment type="similarity">
    <text evidence="11">Belongs to the BCOR family.</text>
</comment>
<dbReference type="PANTHER" id="PTHR24117:SF6">
    <property type="entry name" value="BCL-6 COREPRESSOR-LIKE PROTEIN 1"/>
    <property type="match status" value="1"/>
</dbReference>
<dbReference type="PROSITE" id="PS50297">
    <property type="entry name" value="ANK_REP_REGION"/>
    <property type="match status" value="2"/>
</dbReference>
<evidence type="ECO:0000256" key="6">
    <source>
        <dbReference type="ARBA" id="ARBA00022843"/>
    </source>
</evidence>
<evidence type="ECO:0000313" key="16">
    <source>
        <dbReference type="Proteomes" id="UP000527355"/>
    </source>
</evidence>
<evidence type="ECO:0000256" key="11">
    <source>
        <dbReference type="ARBA" id="ARBA00034703"/>
    </source>
</evidence>
<dbReference type="FunFam" id="1.25.40.20:FF:000032">
    <property type="entry name" value="BCL-6 corepressor isoform X1"/>
    <property type="match status" value="1"/>
</dbReference>
<feature type="compositionally biased region" description="Basic and acidic residues" evidence="13">
    <location>
        <begin position="277"/>
        <end position="288"/>
    </location>
</feature>
<dbReference type="Gene3D" id="1.25.40.20">
    <property type="entry name" value="Ankyrin repeat-containing domain"/>
    <property type="match status" value="1"/>
</dbReference>
<comment type="subcellular location">
    <subcellularLocation>
        <location evidence="1">Nucleus</location>
    </subcellularLocation>
</comment>
<feature type="domain" description="BCL-6 corepressor PCGF1 binding" evidence="14">
    <location>
        <begin position="590"/>
        <end position="704"/>
    </location>
</feature>
<evidence type="ECO:0000256" key="7">
    <source>
        <dbReference type="ARBA" id="ARBA00022853"/>
    </source>
</evidence>
<keyword evidence="2" id="KW-0678">Repressor</keyword>
<evidence type="ECO:0000256" key="3">
    <source>
        <dbReference type="ARBA" id="ARBA00022499"/>
    </source>
</evidence>
<feature type="compositionally biased region" description="Polar residues" evidence="13">
    <location>
        <begin position="364"/>
        <end position="379"/>
    </location>
</feature>
<evidence type="ECO:0000256" key="10">
    <source>
        <dbReference type="ARBA" id="ARBA00023242"/>
    </source>
</evidence>
<dbReference type="InterPro" id="IPR002110">
    <property type="entry name" value="Ankyrin_rpt"/>
</dbReference>
<organism evidence="15 16">
    <name type="scientific">Myotis myotis</name>
    <name type="common">Greater mouse-eared bat</name>
    <name type="synonym">Vespertilio myotis</name>
    <dbReference type="NCBI Taxonomy" id="51298"/>
    <lineage>
        <taxon>Eukaryota</taxon>
        <taxon>Metazoa</taxon>
        <taxon>Chordata</taxon>
        <taxon>Craniata</taxon>
        <taxon>Vertebrata</taxon>
        <taxon>Euteleostomi</taxon>
        <taxon>Mammalia</taxon>
        <taxon>Eutheria</taxon>
        <taxon>Laurasiatheria</taxon>
        <taxon>Chiroptera</taxon>
        <taxon>Yangochiroptera</taxon>
        <taxon>Vespertilionidae</taxon>
        <taxon>Myotis</taxon>
    </lineage>
</organism>
<feature type="compositionally biased region" description="Basic residues" evidence="13">
    <location>
        <begin position="253"/>
        <end position="264"/>
    </location>
</feature>
<comment type="caution">
    <text evidence="15">The sequence shown here is derived from an EMBL/GenBank/DDBJ whole genome shotgun (WGS) entry which is preliminary data.</text>
</comment>
<dbReference type="InterPro" id="IPR038227">
    <property type="entry name" value="PUFD_som_sf"/>
</dbReference>
<protein>
    <submittedName>
        <fullName evidence="15">BCL6 corepressor like 1</fullName>
    </submittedName>
</protein>
<dbReference type="Gene3D" id="3.10.260.40">
    <property type="entry name" value="BCL-6 corepressor, PCGF1 binding domain"/>
    <property type="match status" value="1"/>
</dbReference>
<dbReference type="SUPFAM" id="SSF48403">
    <property type="entry name" value="Ankyrin repeat"/>
    <property type="match status" value="1"/>
</dbReference>
<evidence type="ECO:0000256" key="2">
    <source>
        <dbReference type="ARBA" id="ARBA00022491"/>
    </source>
</evidence>
<dbReference type="Proteomes" id="UP000527355">
    <property type="component" value="Unassembled WGS sequence"/>
</dbReference>
<feature type="compositionally biased region" description="Basic residues" evidence="13">
    <location>
        <begin position="128"/>
        <end position="137"/>
    </location>
</feature>
<keyword evidence="5" id="KW-0677">Repeat</keyword>
<dbReference type="SMART" id="SM00248">
    <property type="entry name" value="ANK"/>
    <property type="match status" value="3"/>
</dbReference>
<dbReference type="GO" id="GO:0003714">
    <property type="term" value="F:transcription corepressor activity"/>
    <property type="evidence" value="ECO:0007669"/>
    <property type="project" value="TreeGrafter"/>
</dbReference>
<evidence type="ECO:0000256" key="4">
    <source>
        <dbReference type="ARBA" id="ARBA00022553"/>
    </source>
</evidence>
<feature type="region of interest" description="Disordered" evidence="13">
    <location>
        <begin position="320"/>
        <end position="382"/>
    </location>
</feature>
<accession>A0A7J7YCD1</accession>
<evidence type="ECO:0000256" key="12">
    <source>
        <dbReference type="PROSITE-ProRule" id="PRU00023"/>
    </source>
</evidence>
<keyword evidence="8" id="KW-0805">Transcription regulation</keyword>
<keyword evidence="12" id="KW-0040">ANK repeat</keyword>
<evidence type="ECO:0000313" key="15">
    <source>
        <dbReference type="EMBL" id="KAF6359525.1"/>
    </source>
</evidence>
<dbReference type="InterPro" id="IPR047144">
    <property type="entry name" value="BCOR-like"/>
</dbReference>
<reference evidence="15 16" key="1">
    <citation type="journal article" date="2020" name="Nature">
        <title>Six reference-quality genomes reveal evolution of bat adaptations.</title>
        <authorList>
            <person name="Jebb D."/>
            <person name="Huang Z."/>
            <person name="Pippel M."/>
            <person name="Hughes G.M."/>
            <person name="Lavrichenko K."/>
            <person name="Devanna P."/>
            <person name="Winkler S."/>
            <person name="Jermiin L.S."/>
            <person name="Skirmuntt E.C."/>
            <person name="Katzourakis A."/>
            <person name="Burkitt-Gray L."/>
            <person name="Ray D.A."/>
            <person name="Sullivan K.A.M."/>
            <person name="Roscito J.G."/>
            <person name="Kirilenko B.M."/>
            <person name="Davalos L.M."/>
            <person name="Corthals A.P."/>
            <person name="Power M.L."/>
            <person name="Jones G."/>
            <person name="Ransome R.D."/>
            <person name="Dechmann D.K.N."/>
            <person name="Locatelli A.G."/>
            <person name="Puechmaille S.J."/>
            <person name="Fedrigo O."/>
            <person name="Jarvis E.D."/>
            <person name="Hiller M."/>
            <person name="Vernes S.C."/>
            <person name="Myers E.W."/>
            <person name="Teeling E.C."/>
        </authorList>
    </citation>
    <scope>NUCLEOTIDE SEQUENCE [LARGE SCALE GENOMIC DNA]</scope>
    <source>
        <strain evidence="15">MMyoMyo1</strain>
        <tissue evidence="15">Flight muscle</tissue>
    </source>
</reference>
<feature type="compositionally biased region" description="Basic and acidic residues" evidence="13">
    <location>
        <begin position="222"/>
        <end position="232"/>
    </location>
</feature>
<dbReference type="InterPro" id="IPR036770">
    <property type="entry name" value="Ankyrin_rpt-contain_sf"/>
</dbReference>
<dbReference type="VEuPathDB" id="HostDB:GeneID_118653845"/>
<dbReference type="Pfam" id="PF12796">
    <property type="entry name" value="Ank_2"/>
    <property type="match status" value="1"/>
</dbReference>
<keyword evidence="7" id="KW-0156">Chromatin regulator</keyword>
<feature type="repeat" description="ANK" evidence="12">
    <location>
        <begin position="453"/>
        <end position="485"/>
    </location>
</feature>
<keyword evidence="10" id="KW-0539">Nucleus</keyword>
<evidence type="ECO:0000256" key="9">
    <source>
        <dbReference type="ARBA" id="ARBA00023163"/>
    </source>
</evidence>
<evidence type="ECO:0000259" key="14">
    <source>
        <dbReference type="Pfam" id="PF16553"/>
    </source>
</evidence>
<dbReference type="FunFam" id="3.10.260.40:FF:000001">
    <property type="entry name" value="BCL-6 corepressor isoform X2"/>
    <property type="match status" value="1"/>
</dbReference>
<keyword evidence="3" id="KW-1017">Isopeptide bond</keyword>
<evidence type="ECO:0000256" key="8">
    <source>
        <dbReference type="ARBA" id="ARBA00023015"/>
    </source>
</evidence>
<keyword evidence="9" id="KW-0804">Transcription</keyword>
<dbReference type="GO" id="GO:0006325">
    <property type="term" value="P:chromatin organization"/>
    <property type="evidence" value="ECO:0007669"/>
    <property type="project" value="UniProtKB-KW"/>
</dbReference>
<gene>
    <name evidence="15" type="ORF">mMyoMyo1_001429</name>
</gene>
<dbReference type="InterPro" id="IPR032365">
    <property type="entry name" value="PUFD"/>
</dbReference>
<feature type="compositionally biased region" description="Basic and acidic residues" evidence="13">
    <location>
        <begin position="196"/>
        <end position="209"/>
    </location>
</feature>
<sequence length="707" mass="79494">MEKVDGDVVFNLATCFRADGLPAAPQRGQVEVRSKAAQTRVKQESVGVFACKNKWQPDSVVTDGVTESLPSKKIKCGKEKDGEEQLPQAKVIARSHGPKCRKPPSDSQEVTKKSPKGASDSGKEHNGVRVKHKHRKPTKPESQSPGKRTDGQEEGSICSSFAGMADSDMGSQEIFPTEEEEEVTPIPAKRRKVRKTQRDTQYRSHHAQDKTLLSQGRRHLWRAREMPWRTEAARQMWDTNEEEEEDEEEGLVKRKKRRRQKNRKYQTGEYLTEQEEEQRRKGRADLKARKQKTSSQSSEHHLRNRNLLLPNKAQGISDSPNGFLPNNLEEPTCLENSEKPSGKRKCKTKHMVNVSEEAKGKGRWNQQKTRSPKTPTSVKATELCTPSKCRSASLEEASEPPAALQIPPEARRLIVNKNAGETLLQRAARLGYKDVVLYCLQKDSEDVNHRDNAGYTALHEACSRGWTEILNILLEHGANVNCSAQDGTRPVHDAVVNDNLETIWLLLSYGADPTLATYSGQTAMKLASSDTMKRFLSDHLSDLQGRAEGDPGVSWDFYSSSVLDEKEGFACDLLHNPPGSSDQEGDDGEKDDFMFELSDKPLLPCYNLQVSVSHGPCNWFLFTDVLKRLKLSSRIFQARFPHFEIITLPKAEFYRQVASSQLLTPAERPGAMDECPPGSSETVELVRYEPEILRLLGSEVEFHPWNS</sequence>
<dbReference type="CDD" id="cd14260">
    <property type="entry name" value="PUFD_like_1"/>
    <property type="match status" value="1"/>
</dbReference>
<proteinExistence type="inferred from homology"/>
<keyword evidence="16" id="KW-1185">Reference proteome</keyword>
<dbReference type="PANTHER" id="PTHR24117">
    <property type="entry name" value="AGAP007537-PB"/>
    <property type="match status" value="1"/>
</dbReference>
<dbReference type="Pfam" id="PF16553">
    <property type="entry name" value="PUFD"/>
    <property type="match status" value="1"/>
</dbReference>
<evidence type="ECO:0000256" key="1">
    <source>
        <dbReference type="ARBA" id="ARBA00004123"/>
    </source>
</evidence>
<dbReference type="GO" id="GO:0005634">
    <property type="term" value="C:nucleus"/>
    <property type="evidence" value="ECO:0007669"/>
    <property type="project" value="UniProtKB-SubCell"/>
</dbReference>
<dbReference type="EMBL" id="JABWUV010000004">
    <property type="protein sequence ID" value="KAF6359525.1"/>
    <property type="molecule type" value="Genomic_DNA"/>
</dbReference>
<feature type="region of interest" description="Disordered" evidence="13">
    <location>
        <begin position="61"/>
        <end position="305"/>
    </location>
</feature>
<evidence type="ECO:0000256" key="5">
    <source>
        <dbReference type="ARBA" id="ARBA00022737"/>
    </source>
</evidence>
<dbReference type="PROSITE" id="PS50088">
    <property type="entry name" value="ANK_REPEAT"/>
    <property type="match status" value="2"/>
</dbReference>
<feature type="repeat" description="ANK" evidence="12">
    <location>
        <begin position="486"/>
        <end position="518"/>
    </location>
</feature>
<keyword evidence="4" id="KW-0597">Phosphoprotein</keyword>